<evidence type="ECO:0000256" key="2">
    <source>
        <dbReference type="ARBA" id="ARBA00022573"/>
    </source>
</evidence>
<dbReference type="InterPro" id="IPR019478">
    <property type="entry name" value="Sirohaem_synthase_dimer_dom"/>
</dbReference>
<dbReference type="EC" id="1.3.1.76" evidence="15"/>
<dbReference type="InterPro" id="IPR012409">
    <property type="entry name" value="Sirohaem_synth"/>
</dbReference>
<dbReference type="NCBIfam" id="NF007922">
    <property type="entry name" value="PRK10637.1"/>
    <property type="match status" value="1"/>
</dbReference>
<feature type="region of interest" description="Disordered" evidence="12">
    <location>
        <begin position="470"/>
        <end position="489"/>
    </location>
</feature>
<evidence type="ECO:0000256" key="6">
    <source>
        <dbReference type="ARBA" id="ARBA00023002"/>
    </source>
</evidence>
<evidence type="ECO:0000259" key="13">
    <source>
        <dbReference type="Pfam" id="PF00590"/>
    </source>
</evidence>
<dbReference type="InterPro" id="IPR006367">
    <property type="entry name" value="Sirohaem_synthase_N"/>
</dbReference>
<evidence type="ECO:0000256" key="11">
    <source>
        <dbReference type="ARBA" id="ARBA00047561"/>
    </source>
</evidence>
<dbReference type="InterPro" id="IPR006366">
    <property type="entry name" value="CobA/CysG_C"/>
</dbReference>
<feature type="domain" description="Sirohaem synthase dimerisation" evidence="14">
    <location>
        <begin position="157"/>
        <end position="214"/>
    </location>
</feature>
<dbReference type="SUPFAM" id="SSF75615">
    <property type="entry name" value="Siroheme synthase middle domains-like"/>
    <property type="match status" value="1"/>
</dbReference>
<feature type="compositionally biased region" description="Polar residues" evidence="12">
    <location>
        <begin position="478"/>
        <end position="489"/>
    </location>
</feature>
<dbReference type="HAMAP" id="MF_01646">
    <property type="entry name" value="Siroheme_synth"/>
    <property type="match status" value="1"/>
</dbReference>
<dbReference type="UniPathway" id="UPA00262">
    <property type="reaction ID" value="UER00222"/>
</dbReference>
<dbReference type="PROSITE" id="PS00840">
    <property type="entry name" value="SUMT_2"/>
    <property type="match status" value="1"/>
</dbReference>
<keyword evidence="8 15" id="KW-0456">Lyase</keyword>
<dbReference type="InterPro" id="IPR037115">
    <property type="entry name" value="Sirohaem_synt_dimer_dom_sf"/>
</dbReference>
<evidence type="ECO:0000256" key="4">
    <source>
        <dbReference type="ARBA" id="ARBA00022679"/>
    </source>
</evidence>
<dbReference type="NCBIfam" id="TIGR01469">
    <property type="entry name" value="cobA_cysG_Cterm"/>
    <property type="match status" value="1"/>
</dbReference>
<dbReference type="GO" id="GO:0043115">
    <property type="term" value="F:precorrin-2 dehydrogenase activity"/>
    <property type="evidence" value="ECO:0007669"/>
    <property type="project" value="UniProtKB-EC"/>
</dbReference>
<dbReference type="InterPro" id="IPR003043">
    <property type="entry name" value="Uropor_MeTrfase_CS"/>
</dbReference>
<dbReference type="EC" id="4.99.1.4" evidence="15"/>
<evidence type="ECO:0000256" key="9">
    <source>
        <dbReference type="ARBA" id="ARBA00023244"/>
    </source>
</evidence>
<accession>A0A170PR48</accession>
<reference evidence="15" key="1">
    <citation type="submission" date="2015-10" db="EMBL/GenBank/DDBJ databases">
        <authorList>
            <person name="Gilbert D.G."/>
        </authorList>
    </citation>
    <scope>NUCLEOTIDE SEQUENCE</scope>
</reference>
<dbReference type="InterPro" id="IPR050161">
    <property type="entry name" value="Siro_Cobalamin_biosynth"/>
</dbReference>
<dbReference type="CDD" id="cd11642">
    <property type="entry name" value="SUMT"/>
    <property type="match status" value="1"/>
</dbReference>
<comment type="pathway">
    <text evidence="1">Porphyrin-containing compound metabolism; siroheme biosynthesis; sirohydrochlorin from precorrin-2: step 1/1.</text>
</comment>
<dbReference type="EMBL" id="CZRL01000064">
    <property type="protein sequence ID" value="CUS51666.1"/>
    <property type="molecule type" value="Genomic_DNA"/>
</dbReference>
<dbReference type="Gene3D" id="3.30.160.110">
    <property type="entry name" value="Siroheme synthase, domain 2"/>
    <property type="match status" value="1"/>
</dbReference>
<dbReference type="AlphaFoldDB" id="A0A170PR48"/>
<keyword evidence="10" id="KW-0511">Multifunctional enzyme</keyword>
<feature type="domain" description="Tetrapyrrole methylase" evidence="13">
    <location>
        <begin position="227"/>
        <end position="436"/>
    </location>
</feature>
<evidence type="ECO:0000256" key="10">
    <source>
        <dbReference type="ARBA" id="ARBA00023268"/>
    </source>
</evidence>
<dbReference type="FunFam" id="3.30.950.10:FF:000001">
    <property type="entry name" value="Siroheme synthase"/>
    <property type="match status" value="1"/>
</dbReference>
<dbReference type="FunFam" id="3.40.1010.10:FF:000001">
    <property type="entry name" value="Siroheme synthase"/>
    <property type="match status" value="1"/>
</dbReference>
<evidence type="ECO:0000256" key="12">
    <source>
        <dbReference type="SAM" id="MobiDB-lite"/>
    </source>
</evidence>
<dbReference type="Pfam" id="PF13241">
    <property type="entry name" value="NAD_binding_7"/>
    <property type="match status" value="1"/>
</dbReference>
<evidence type="ECO:0000313" key="15">
    <source>
        <dbReference type="EMBL" id="CUS51666.1"/>
    </source>
</evidence>
<dbReference type="SUPFAM" id="SSF53790">
    <property type="entry name" value="Tetrapyrrole methylase"/>
    <property type="match status" value="1"/>
</dbReference>
<comment type="catalytic activity">
    <reaction evidence="11">
        <text>precorrin-2 + NAD(+) = sirohydrochlorin + NADH + 2 H(+)</text>
        <dbReference type="Rhea" id="RHEA:15613"/>
        <dbReference type="ChEBI" id="CHEBI:15378"/>
        <dbReference type="ChEBI" id="CHEBI:57540"/>
        <dbReference type="ChEBI" id="CHEBI:57945"/>
        <dbReference type="ChEBI" id="CHEBI:58351"/>
        <dbReference type="ChEBI" id="CHEBI:58827"/>
        <dbReference type="EC" id="1.3.1.76"/>
    </reaction>
</comment>
<dbReference type="PANTHER" id="PTHR45790:SF1">
    <property type="entry name" value="SIROHEME SYNTHASE"/>
    <property type="match status" value="1"/>
</dbReference>
<dbReference type="Gene3D" id="3.40.50.720">
    <property type="entry name" value="NAD(P)-binding Rossmann-like Domain"/>
    <property type="match status" value="1"/>
</dbReference>
<dbReference type="Gene3D" id="3.30.950.10">
    <property type="entry name" value="Methyltransferase, Cobalt-precorrin-4 Transmethylase, Domain 2"/>
    <property type="match status" value="1"/>
</dbReference>
<dbReference type="GO" id="GO:0004851">
    <property type="term" value="F:uroporphyrin-III C-methyltransferase activity"/>
    <property type="evidence" value="ECO:0007669"/>
    <property type="project" value="UniProtKB-EC"/>
</dbReference>
<dbReference type="InterPro" id="IPR014777">
    <property type="entry name" value="4pyrrole_Mease_sub1"/>
</dbReference>
<dbReference type="InterPro" id="IPR035996">
    <property type="entry name" value="4pyrrol_Methylase_sf"/>
</dbReference>
<keyword evidence="9" id="KW-0627">Porphyrin biosynthesis</keyword>
<keyword evidence="4 15" id="KW-0808">Transferase</keyword>
<dbReference type="InterPro" id="IPR014776">
    <property type="entry name" value="4pyrrole_Mease_sub2"/>
</dbReference>
<dbReference type="GO" id="GO:0051266">
    <property type="term" value="F:sirohydrochlorin ferrochelatase activity"/>
    <property type="evidence" value="ECO:0007669"/>
    <property type="project" value="UniProtKB-EC"/>
</dbReference>
<evidence type="ECO:0000256" key="3">
    <source>
        <dbReference type="ARBA" id="ARBA00022603"/>
    </source>
</evidence>
<keyword evidence="3 15" id="KW-0489">Methyltransferase</keyword>
<dbReference type="GO" id="GO:0051287">
    <property type="term" value="F:NAD binding"/>
    <property type="evidence" value="ECO:0007669"/>
    <property type="project" value="InterPro"/>
</dbReference>
<dbReference type="SUPFAM" id="SSF51735">
    <property type="entry name" value="NAD(P)-binding Rossmann-fold domains"/>
    <property type="match status" value="1"/>
</dbReference>
<dbReference type="Pfam" id="PF10414">
    <property type="entry name" value="CysG_dimeriser"/>
    <property type="match status" value="1"/>
</dbReference>
<sequence length="489" mass="53068">MYTKAGAMNYLPVFLRIRNAPCLVVGGGAIALRKVELLLSAGASVTVVSKSQDHRMLKLIQQQKITHLKCEFSPDLITGMYLVVAATNDRTVNQQVSETAMAQAIPVNVVDQPELSNFIVPSIVDRSPVIIAVGTGGTAPILARLLKSRLETLIPAAYGRLAGLAGGFRQQVKAKFDSIAERKHFWEYVLQGPIAELVFSGRDDDARDALERLIEKPDYSPTAQGEVYLVGAGPGDPDLLTFRALRLMQQADVVLYDRLVAREIVDLARRDADRIFVGKSRAKHAVSQTDINRLLVELAHQGKRVLRLKGGDPFIFGRGGEEIADLVRENIPFQVIPGITAASGCAAYAGIPLTHRDHAQSCVFVTGHLKDGQLDLNWSALCQPGQTVVVYMSLTGLETLCSKMIRHGADRDLPAALIQQGTTRNQKVITGTLATLPGTVSSGDIKPPTLLIIGHVVSLRSDLAWYNPDDCSPDTDTETNLHAKSGFSR</sequence>
<evidence type="ECO:0000256" key="5">
    <source>
        <dbReference type="ARBA" id="ARBA00022691"/>
    </source>
</evidence>
<dbReference type="GO" id="GO:0009236">
    <property type="term" value="P:cobalamin biosynthetic process"/>
    <property type="evidence" value="ECO:0007669"/>
    <property type="project" value="UniProtKB-KW"/>
</dbReference>
<dbReference type="GO" id="GO:0032259">
    <property type="term" value="P:methylation"/>
    <property type="evidence" value="ECO:0007669"/>
    <property type="project" value="UniProtKB-KW"/>
</dbReference>
<dbReference type="InterPro" id="IPR036291">
    <property type="entry name" value="NAD(P)-bd_dom_sf"/>
</dbReference>
<name>A0A170PR48_9ZZZZ</name>
<evidence type="ECO:0000256" key="7">
    <source>
        <dbReference type="ARBA" id="ARBA00023027"/>
    </source>
</evidence>
<dbReference type="PANTHER" id="PTHR45790">
    <property type="entry name" value="SIROHEME SYNTHASE-RELATED"/>
    <property type="match status" value="1"/>
</dbReference>
<evidence type="ECO:0000256" key="1">
    <source>
        <dbReference type="ARBA" id="ARBA00005010"/>
    </source>
</evidence>
<keyword evidence="7" id="KW-0520">NAD</keyword>
<dbReference type="GO" id="GO:0019354">
    <property type="term" value="P:siroheme biosynthetic process"/>
    <property type="evidence" value="ECO:0007669"/>
    <property type="project" value="UniProtKB-UniPathway"/>
</dbReference>
<dbReference type="PIRSF" id="PIRSF036426">
    <property type="entry name" value="Sirohaem_synth"/>
    <property type="match status" value="1"/>
</dbReference>
<gene>
    <name evidence="15" type="ORF">MGWOODY_XGa2408</name>
</gene>
<dbReference type="InterPro" id="IPR000878">
    <property type="entry name" value="4pyrrol_Mease"/>
</dbReference>
<dbReference type="NCBIfam" id="NF004790">
    <property type="entry name" value="PRK06136.1"/>
    <property type="match status" value="1"/>
</dbReference>
<dbReference type="Gene3D" id="3.40.1010.10">
    <property type="entry name" value="Cobalt-precorrin-4 Transmethylase, Domain 1"/>
    <property type="match status" value="1"/>
</dbReference>
<organism evidence="15">
    <name type="scientific">hydrothermal vent metagenome</name>
    <dbReference type="NCBI Taxonomy" id="652676"/>
    <lineage>
        <taxon>unclassified sequences</taxon>
        <taxon>metagenomes</taxon>
        <taxon>ecological metagenomes</taxon>
    </lineage>
</organism>
<keyword evidence="6 15" id="KW-0560">Oxidoreductase</keyword>
<dbReference type="Gene3D" id="1.10.8.210">
    <property type="entry name" value="Sirohaem synthase, dimerisation domain"/>
    <property type="match status" value="1"/>
</dbReference>
<protein>
    <submittedName>
        <fullName evidence="15">Siroheme synthase / Precorrin-2 oxidase / Sirohydrochlorin ferrochelatase / Uroporphyrinogen-III methyltransferase</fullName>
        <ecNumber evidence="15">1.3.1.76</ecNumber>
        <ecNumber evidence="15">2.1.1.107</ecNumber>
        <ecNumber evidence="15">4.99.1.4</ecNumber>
    </submittedName>
</protein>
<keyword evidence="5" id="KW-0949">S-adenosyl-L-methionine</keyword>
<dbReference type="EC" id="2.1.1.107" evidence="15"/>
<keyword evidence="2" id="KW-0169">Cobalamin biosynthesis</keyword>
<proteinExistence type="inferred from homology"/>
<evidence type="ECO:0000259" key="14">
    <source>
        <dbReference type="Pfam" id="PF10414"/>
    </source>
</evidence>
<dbReference type="Pfam" id="PF00590">
    <property type="entry name" value="TP_methylase"/>
    <property type="match status" value="1"/>
</dbReference>
<evidence type="ECO:0000256" key="8">
    <source>
        <dbReference type="ARBA" id="ARBA00023239"/>
    </source>
</evidence>
<dbReference type="NCBIfam" id="TIGR01470">
    <property type="entry name" value="cysG_Nterm"/>
    <property type="match status" value="1"/>
</dbReference>